<evidence type="ECO:0000256" key="1">
    <source>
        <dbReference type="SAM" id="Phobius"/>
    </source>
</evidence>
<dbReference type="AlphaFoldDB" id="A0A1M7E814"/>
<feature type="transmembrane region" description="Helical" evidence="1">
    <location>
        <begin position="136"/>
        <end position="154"/>
    </location>
</feature>
<organism evidence="2 3">
    <name type="scientific">Hymenobacter psychrotolerans DSM 18569</name>
    <dbReference type="NCBI Taxonomy" id="1121959"/>
    <lineage>
        <taxon>Bacteria</taxon>
        <taxon>Pseudomonadati</taxon>
        <taxon>Bacteroidota</taxon>
        <taxon>Cytophagia</taxon>
        <taxon>Cytophagales</taxon>
        <taxon>Hymenobacteraceae</taxon>
        <taxon>Hymenobacter</taxon>
    </lineage>
</organism>
<reference evidence="3" key="1">
    <citation type="submission" date="2016-11" db="EMBL/GenBank/DDBJ databases">
        <authorList>
            <person name="Varghese N."/>
            <person name="Submissions S."/>
        </authorList>
    </citation>
    <scope>NUCLEOTIDE SEQUENCE [LARGE SCALE GENOMIC DNA]</scope>
    <source>
        <strain evidence="3">DSM 18569</strain>
    </source>
</reference>
<protein>
    <submittedName>
        <fullName evidence="2">Uncharacterized protein</fullName>
    </submittedName>
</protein>
<evidence type="ECO:0000313" key="3">
    <source>
        <dbReference type="Proteomes" id="UP000183947"/>
    </source>
</evidence>
<sequence length="160" mass="16771">MVTALAVLVLSLFSGCTTSRPRPEQLPSLLSPLQRDSLAQLPPYLVPPPAGSSPRQVRQWQKAQARNLARAGHAPASVKIKNSTVATGENSTAVSTAKKSSTAVGEEASATRIDKAKAPVAVGSGAVATATTTRAFPWWVLAVVGVLLGLNRLVRGRWLL</sequence>
<name>A0A1M7E814_9BACT</name>
<gene>
    <name evidence="2" type="ORF">SAMN02746009_03547</name>
</gene>
<keyword evidence="1" id="KW-0812">Transmembrane</keyword>
<dbReference type="Proteomes" id="UP000183947">
    <property type="component" value="Unassembled WGS sequence"/>
</dbReference>
<accession>A0A1M7E814</accession>
<dbReference type="STRING" id="1121959.SAMN02746009_03547"/>
<dbReference type="EMBL" id="FRAS01000024">
    <property type="protein sequence ID" value="SHL87863.1"/>
    <property type="molecule type" value="Genomic_DNA"/>
</dbReference>
<proteinExistence type="predicted"/>
<keyword evidence="3" id="KW-1185">Reference proteome</keyword>
<keyword evidence="1" id="KW-1133">Transmembrane helix</keyword>
<keyword evidence="1" id="KW-0472">Membrane</keyword>
<evidence type="ECO:0000313" key="2">
    <source>
        <dbReference type="EMBL" id="SHL87863.1"/>
    </source>
</evidence>